<dbReference type="AlphaFoldDB" id="A5BXE8"/>
<name>A5BXE8_VITVI</name>
<dbReference type="EMBL" id="AM474627">
    <property type="protein sequence ID" value="CAN63959.1"/>
    <property type="molecule type" value="Genomic_DNA"/>
</dbReference>
<gene>
    <name evidence="1" type="ORF">VITISV_044145</name>
</gene>
<evidence type="ECO:0000313" key="1">
    <source>
        <dbReference type="EMBL" id="CAN63959.1"/>
    </source>
</evidence>
<proteinExistence type="predicted"/>
<accession>A5BXE8</accession>
<sequence>MSFRSSGSQKSNASNGASFEAEMKELEPLEADHTKLKANFAGCEISLWLQNGVLQLAKFRSHLARLRNSPECFPIFATDIFRFFALDI</sequence>
<reference evidence="1" key="1">
    <citation type="journal article" date="2007" name="PLoS ONE">
        <title>The first genome sequence of an elite grapevine cultivar (Pinot noir Vitis vinifera L.): coping with a highly heterozygous genome.</title>
        <authorList>
            <person name="Velasco R."/>
            <person name="Zharkikh A."/>
            <person name="Troggio M."/>
            <person name="Cartwright D.A."/>
            <person name="Cestaro A."/>
            <person name="Pruss D."/>
            <person name="Pindo M."/>
            <person name="FitzGerald L.M."/>
            <person name="Vezzulli S."/>
            <person name="Reid J."/>
            <person name="Malacarne G."/>
            <person name="Iliev D."/>
            <person name="Coppola G."/>
            <person name="Wardell B."/>
            <person name="Micheletti D."/>
            <person name="Macalma T."/>
            <person name="Facci M."/>
            <person name="Mitchell J.T."/>
            <person name="Perazzolli M."/>
            <person name="Eldredge G."/>
            <person name="Gatto P."/>
            <person name="Oyzerski R."/>
            <person name="Moretto M."/>
            <person name="Gutin N."/>
            <person name="Stefanini M."/>
            <person name="Chen Y."/>
            <person name="Segala C."/>
            <person name="Davenport C."/>
            <person name="Dematte L."/>
            <person name="Mraz A."/>
            <person name="Battilana J."/>
            <person name="Stormo K."/>
            <person name="Costa F."/>
            <person name="Tao Q."/>
            <person name="Si-Ammour A."/>
            <person name="Harkins T."/>
            <person name="Lackey A."/>
            <person name="Perbost C."/>
            <person name="Taillon B."/>
            <person name="Stella A."/>
            <person name="Solovyev V."/>
            <person name="Fawcett J.A."/>
            <person name="Sterck L."/>
            <person name="Vandepoele K."/>
            <person name="Grando S.M."/>
            <person name="Toppo S."/>
            <person name="Moser C."/>
            <person name="Lanchbury J."/>
            <person name="Bogden R."/>
            <person name="Skolnick M."/>
            <person name="Sgaramella V."/>
            <person name="Bhatnagar S.K."/>
            <person name="Fontana P."/>
            <person name="Gutin A."/>
            <person name="Van de Peer Y."/>
            <person name="Salamini F."/>
            <person name="Viola R."/>
        </authorList>
    </citation>
    <scope>NUCLEOTIDE SEQUENCE</scope>
</reference>
<protein>
    <submittedName>
        <fullName evidence="1">Uncharacterized protein</fullName>
    </submittedName>
</protein>
<organism evidence="1">
    <name type="scientific">Vitis vinifera</name>
    <name type="common">Grape</name>
    <dbReference type="NCBI Taxonomy" id="29760"/>
    <lineage>
        <taxon>Eukaryota</taxon>
        <taxon>Viridiplantae</taxon>
        <taxon>Streptophyta</taxon>
        <taxon>Embryophyta</taxon>
        <taxon>Tracheophyta</taxon>
        <taxon>Spermatophyta</taxon>
        <taxon>Magnoliopsida</taxon>
        <taxon>eudicotyledons</taxon>
        <taxon>Gunneridae</taxon>
        <taxon>Pentapetalae</taxon>
        <taxon>rosids</taxon>
        <taxon>Vitales</taxon>
        <taxon>Vitaceae</taxon>
        <taxon>Viteae</taxon>
        <taxon>Vitis</taxon>
    </lineage>
</organism>